<reference evidence="1" key="1">
    <citation type="journal article" date="2015" name="Nature">
        <title>Complex archaea that bridge the gap between prokaryotes and eukaryotes.</title>
        <authorList>
            <person name="Spang A."/>
            <person name="Saw J.H."/>
            <person name="Jorgensen S.L."/>
            <person name="Zaremba-Niedzwiedzka K."/>
            <person name="Martijn J."/>
            <person name="Lind A.E."/>
            <person name="van Eijk R."/>
            <person name="Schleper C."/>
            <person name="Guy L."/>
            <person name="Ettema T.J."/>
        </authorList>
    </citation>
    <scope>NUCLEOTIDE SEQUENCE</scope>
</reference>
<dbReference type="AlphaFoldDB" id="A0A0F9J127"/>
<accession>A0A0F9J127</accession>
<name>A0A0F9J127_9ZZZZ</name>
<gene>
    <name evidence="1" type="ORF">LCGC14_1587730</name>
</gene>
<sequence length="174" mass="19519">MATPPTAGKIYLLESTSGVDDWITDHSGDPDLIDFSLQTEGTHFCQFSFPMKFIKRGKTGMAPSTSSGGVGTSNKTGNKFYNCIIMGTTKNKTNADFIDKFIMDDRHQSPTAATFKNYYLVVYYGTNNHGLFTNIANARLSYAPGIITDFEVSWQEPKHVNFNVRINWWSQFIS</sequence>
<comment type="caution">
    <text evidence="1">The sequence shown here is derived from an EMBL/GenBank/DDBJ whole genome shotgun (WGS) entry which is preliminary data.</text>
</comment>
<proteinExistence type="predicted"/>
<protein>
    <submittedName>
        <fullName evidence="1">Uncharacterized protein</fullName>
    </submittedName>
</protein>
<evidence type="ECO:0000313" key="1">
    <source>
        <dbReference type="EMBL" id="KKM26139.1"/>
    </source>
</evidence>
<organism evidence="1">
    <name type="scientific">marine sediment metagenome</name>
    <dbReference type="NCBI Taxonomy" id="412755"/>
    <lineage>
        <taxon>unclassified sequences</taxon>
        <taxon>metagenomes</taxon>
        <taxon>ecological metagenomes</taxon>
    </lineage>
</organism>
<dbReference type="EMBL" id="LAZR01012569">
    <property type="protein sequence ID" value="KKM26139.1"/>
    <property type="molecule type" value="Genomic_DNA"/>
</dbReference>